<dbReference type="Gene3D" id="3.40.50.1100">
    <property type="match status" value="2"/>
</dbReference>
<comment type="cofactor">
    <cofactor evidence="1">
        <name>pyridoxal 5'-phosphate</name>
        <dbReference type="ChEBI" id="CHEBI:597326"/>
    </cofactor>
</comment>
<dbReference type="InterPro" id="IPR036052">
    <property type="entry name" value="TrpB-like_PALP_sf"/>
</dbReference>
<keyword evidence="11" id="KW-1185">Reference proteome</keyword>
<feature type="domain" description="Tryptophan synthase beta chain-like PALP" evidence="9">
    <location>
        <begin position="9"/>
        <end position="299"/>
    </location>
</feature>
<evidence type="ECO:0000256" key="7">
    <source>
        <dbReference type="ARBA" id="ARBA00023192"/>
    </source>
</evidence>
<comment type="catalytic activity">
    <reaction evidence="8">
        <text>O-acetyl-L-serine + hydrogen sulfide = L-cysteine + acetate</text>
        <dbReference type="Rhea" id="RHEA:14829"/>
        <dbReference type="ChEBI" id="CHEBI:29919"/>
        <dbReference type="ChEBI" id="CHEBI:30089"/>
        <dbReference type="ChEBI" id="CHEBI:35235"/>
        <dbReference type="ChEBI" id="CHEBI:58340"/>
        <dbReference type="EC" id="2.5.1.47"/>
    </reaction>
</comment>
<comment type="caution">
    <text evidence="10">The sequence shown here is derived from an EMBL/GenBank/DDBJ whole genome shotgun (WGS) entry which is preliminary data.</text>
</comment>
<evidence type="ECO:0000256" key="1">
    <source>
        <dbReference type="ARBA" id="ARBA00001933"/>
    </source>
</evidence>
<dbReference type="InterPro" id="IPR050214">
    <property type="entry name" value="Cys_Synth/Cystath_Beta-Synth"/>
</dbReference>
<dbReference type="SUPFAM" id="SSF53686">
    <property type="entry name" value="Tryptophan synthase beta subunit-like PLP-dependent enzymes"/>
    <property type="match status" value="1"/>
</dbReference>
<dbReference type="EC" id="2.5.1.47" evidence="3"/>
<name>A0AAE4AR52_9BACT</name>
<gene>
    <name evidence="10" type="ORF">J3R75_003224</name>
</gene>
<dbReference type="CDD" id="cd01561">
    <property type="entry name" value="CBS_like"/>
    <property type="match status" value="1"/>
</dbReference>
<organism evidence="10 11">
    <name type="scientific">Oligosphaera ethanolica</name>
    <dbReference type="NCBI Taxonomy" id="760260"/>
    <lineage>
        <taxon>Bacteria</taxon>
        <taxon>Pseudomonadati</taxon>
        <taxon>Lentisphaerota</taxon>
        <taxon>Oligosphaeria</taxon>
        <taxon>Oligosphaerales</taxon>
        <taxon>Oligosphaeraceae</taxon>
        <taxon>Oligosphaera</taxon>
    </lineage>
</organism>
<evidence type="ECO:0000256" key="6">
    <source>
        <dbReference type="ARBA" id="ARBA00022898"/>
    </source>
</evidence>
<evidence type="ECO:0000256" key="5">
    <source>
        <dbReference type="ARBA" id="ARBA00022679"/>
    </source>
</evidence>
<dbReference type="Proteomes" id="UP001238163">
    <property type="component" value="Unassembled WGS sequence"/>
</dbReference>
<evidence type="ECO:0000256" key="8">
    <source>
        <dbReference type="ARBA" id="ARBA00047931"/>
    </source>
</evidence>
<comment type="similarity">
    <text evidence="2">Belongs to the cysteine synthase/cystathionine beta-synthase family.</text>
</comment>
<dbReference type="FunFam" id="3.40.50.1100:FF:000006">
    <property type="entry name" value="Cysteine synthase"/>
    <property type="match status" value="1"/>
</dbReference>
<dbReference type="GO" id="GO:0004124">
    <property type="term" value="F:cysteine synthase activity"/>
    <property type="evidence" value="ECO:0007669"/>
    <property type="project" value="UniProtKB-EC"/>
</dbReference>
<dbReference type="EMBL" id="JAUSVL010000001">
    <property type="protein sequence ID" value="MDQ0291117.1"/>
    <property type="molecule type" value="Genomic_DNA"/>
</dbReference>
<dbReference type="AlphaFoldDB" id="A0AAE4AR52"/>
<proteinExistence type="inferred from homology"/>
<evidence type="ECO:0000259" key="9">
    <source>
        <dbReference type="Pfam" id="PF00291"/>
    </source>
</evidence>
<keyword evidence="5 10" id="KW-0808">Transferase</keyword>
<dbReference type="PANTHER" id="PTHR10314">
    <property type="entry name" value="CYSTATHIONINE BETA-SYNTHASE"/>
    <property type="match status" value="1"/>
</dbReference>
<keyword evidence="7" id="KW-0198">Cysteine biosynthesis</keyword>
<sequence length="313" mass="32945">MAGILRSILEAIGHTPLVELQRLTGPEDARVLVKVEGLNVGGSIKTRTALNMIEVAEAQGLIGPGSVIIEPTSGNQGIGLALVCCLKRYRCIIVMPDSVSIERLSLMKLYGAEIEIIPDHDNIGECMERCMARALALRDSISGGYVPQQFENPSNPAVHRDKTAVEILEQLGEVQVDAFCSGFGTGGTLSGIGGTLRGRFPAMQVVVVEPENAAILAGGAIGSHLQMGIGDGIIPANLNTGLINEMMIVSDDEALDIARQLALQEGLPAGISSGSNVAGALRLARRLGSGKTVLTVLPDSYDRYYSTPLFTGL</sequence>
<evidence type="ECO:0000313" key="10">
    <source>
        <dbReference type="EMBL" id="MDQ0291117.1"/>
    </source>
</evidence>
<evidence type="ECO:0000256" key="3">
    <source>
        <dbReference type="ARBA" id="ARBA00012681"/>
    </source>
</evidence>
<keyword evidence="4" id="KW-0028">Amino-acid biosynthesis</keyword>
<reference evidence="10" key="1">
    <citation type="submission" date="2023-07" db="EMBL/GenBank/DDBJ databases">
        <title>Genomic Encyclopedia of Type Strains, Phase IV (KMG-IV): sequencing the most valuable type-strain genomes for metagenomic binning, comparative biology and taxonomic classification.</title>
        <authorList>
            <person name="Goeker M."/>
        </authorList>
    </citation>
    <scope>NUCLEOTIDE SEQUENCE</scope>
    <source>
        <strain evidence="10">DSM 24202</strain>
    </source>
</reference>
<dbReference type="Pfam" id="PF00291">
    <property type="entry name" value="PALP"/>
    <property type="match status" value="1"/>
</dbReference>
<dbReference type="InterPro" id="IPR001926">
    <property type="entry name" value="TrpB-like_PALP"/>
</dbReference>
<evidence type="ECO:0000256" key="4">
    <source>
        <dbReference type="ARBA" id="ARBA00022605"/>
    </source>
</evidence>
<keyword evidence="6" id="KW-0663">Pyridoxal phosphate</keyword>
<evidence type="ECO:0000313" key="11">
    <source>
        <dbReference type="Proteomes" id="UP001238163"/>
    </source>
</evidence>
<protein>
    <recommendedName>
        <fullName evidence="3">cysteine synthase</fullName>
        <ecNumber evidence="3">2.5.1.47</ecNumber>
    </recommendedName>
</protein>
<accession>A0AAE4AR52</accession>
<evidence type="ECO:0000256" key="2">
    <source>
        <dbReference type="ARBA" id="ARBA00007103"/>
    </source>
</evidence>
<dbReference type="RefSeq" id="WP_307263437.1">
    <property type="nucleotide sequence ID" value="NZ_JAUSVL010000001.1"/>
</dbReference>